<feature type="non-terminal residue" evidence="1">
    <location>
        <position position="1"/>
    </location>
</feature>
<accession>A0A147B9X2</accession>
<proteinExistence type="predicted"/>
<name>A0A147B9X2_9ACAR</name>
<dbReference type="AlphaFoldDB" id="A0A147B9X2"/>
<evidence type="ECO:0000313" key="1">
    <source>
        <dbReference type="EMBL" id="JAR87568.1"/>
    </source>
</evidence>
<organism evidence="1">
    <name type="scientific">Alectorobius mimon</name>
    <dbReference type="NCBI Taxonomy" id="360319"/>
    <lineage>
        <taxon>Eukaryota</taxon>
        <taxon>Metazoa</taxon>
        <taxon>Ecdysozoa</taxon>
        <taxon>Arthropoda</taxon>
        <taxon>Chelicerata</taxon>
        <taxon>Arachnida</taxon>
        <taxon>Acari</taxon>
        <taxon>Parasitiformes</taxon>
        <taxon>Ixodida</taxon>
        <taxon>Ixodoidea</taxon>
        <taxon>Argasidae</taxon>
        <taxon>Ornithodorinae</taxon>
        <taxon>Alectorobius</taxon>
    </lineage>
</organism>
<protein>
    <submittedName>
        <fullName evidence="1">Uncharacterized protein</fullName>
    </submittedName>
</protein>
<reference evidence="1" key="1">
    <citation type="submission" date="2016-03" db="EMBL/GenBank/DDBJ databases">
        <title>Gut transcriptome analysis on engorged females of Ornithodoros mimon (Acari: Argasidae) and phylogenetic inferences of soft ticks.</title>
        <authorList>
            <person name="Landulfo G.A."/>
            <person name="Giovanni D."/>
            <person name="Carvalho E."/>
            <person name="Junqueira-de-Azevedo I."/>
            <person name="Patane J."/>
            <person name="Mendoca R."/>
            <person name="Barros-Battesti D."/>
        </authorList>
    </citation>
    <scope>NUCLEOTIDE SEQUENCE</scope>
    <source>
        <strain evidence="1">Females</strain>
        <tissue evidence="1">Gut</tissue>
    </source>
</reference>
<dbReference type="EMBL" id="GEIB01000245">
    <property type="protein sequence ID" value="JAR87568.1"/>
    <property type="molecule type" value="Transcribed_RNA"/>
</dbReference>
<sequence>NYASAVLRFVRTFILTASTPHLTCHVSLSVERCSYIPAFFCRCSLGDVKAFFVRINRQGFSLVEQPWYVLKHHNKKCRLAVAGICGCKSPAGCGS</sequence>